<accession>A0AAD1Y0J8</accession>
<comment type="caution">
    <text evidence="2">The sequence shown here is derived from an EMBL/GenBank/DDBJ whole genome shotgun (WGS) entry which is preliminary data.</text>
</comment>
<keyword evidence="1" id="KW-0812">Transmembrane</keyword>
<feature type="transmembrane region" description="Helical" evidence="1">
    <location>
        <begin position="49"/>
        <end position="73"/>
    </location>
</feature>
<evidence type="ECO:0000313" key="2">
    <source>
        <dbReference type="EMBL" id="CAI2382081.1"/>
    </source>
</evidence>
<keyword evidence="3" id="KW-1185">Reference proteome</keyword>
<protein>
    <submittedName>
        <fullName evidence="2">Uncharacterized protein</fullName>
    </submittedName>
</protein>
<keyword evidence="1" id="KW-1133">Transmembrane helix</keyword>
<sequence length="192" mass="21863">MTSKNEEEGAEQPPKKKFLLKGIFGGSLGAASLLYARNAVLERKNLPRFGLIFNFGVSLGIGYMGYVQCRAAYINYKLRKKSPEEDISEVLSDKLERFHSLHHFKGPSLTSIFTYFAISGLSGYGCLTYMVLKEAFSVNILPPELDLFIILTLGATSIWTAYCGISELNERKQKREKIHEQKKEIKIKKKWW</sequence>
<evidence type="ECO:0000313" key="3">
    <source>
        <dbReference type="Proteomes" id="UP001295684"/>
    </source>
</evidence>
<dbReference type="EMBL" id="CAMPGE010024226">
    <property type="protein sequence ID" value="CAI2382081.1"/>
    <property type="molecule type" value="Genomic_DNA"/>
</dbReference>
<feature type="transmembrane region" description="Helical" evidence="1">
    <location>
        <begin position="147"/>
        <end position="165"/>
    </location>
</feature>
<proteinExistence type="predicted"/>
<feature type="transmembrane region" description="Helical" evidence="1">
    <location>
        <begin position="112"/>
        <end position="132"/>
    </location>
</feature>
<organism evidence="2 3">
    <name type="scientific">Euplotes crassus</name>
    <dbReference type="NCBI Taxonomy" id="5936"/>
    <lineage>
        <taxon>Eukaryota</taxon>
        <taxon>Sar</taxon>
        <taxon>Alveolata</taxon>
        <taxon>Ciliophora</taxon>
        <taxon>Intramacronucleata</taxon>
        <taxon>Spirotrichea</taxon>
        <taxon>Hypotrichia</taxon>
        <taxon>Euplotida</taxon>
        <taxon>Euplotidae</taxon>
        <taxon>Moneuplotes</taxon>
    </lineage>
</organism>
<keyword evidence="1" id="KW-0472">Membrane</keyword>
<evidence type="ECO:0000256" key="1">
    <source>
        <dbReference type="SAM" id="Phobius"/>
    </source>
</evidence>
<dbReference type="AlphaFoldDB" id="A0AAD1Y0J8"/>
<dbReference type="Proteomes" id="UP001295684">
    <property type="component" value="Unassembled WGS sequence"/>
</dbReference>
<gene>
    <name evidence="2" type="ORF">ECRASSUSDP1_LOCUS23548</name>
</gene>
<feature type="transmembrane region" description="Helical" evidence="1">
    <location>
        <begin position="18"/>
        <end position="37"/>
    </location>
</feature>
<name>A0AAD1Y0J8_EUPCR</name>
<reference evidence="2" key="1">
    <citation type="submission" date="2023-07" db="EMBL/GenBank/DDBJ databases">
        <authorList>
            <consortium name="AG Swart"/>
            <person name="Singh M."/>
            <person name="Singh A."/>
            <person name="Seah K."/>
            <person name="Emmerich C."/>
        </authorList>
    </citation>
    <scope>NUCLEOTIDE SEQUENCE</scope>
    <source>
        <strain evidence="2">DP1</strain>
    </source>
</reference>